<keyword evidence="2" id="KW-1133">Transmembrane helix</keyword>
<dbReference type="RefSeq" id="WP_145907765.1">
    <property type="nucleotide sequence ID" value="NZ_BAAAMZ010000007.1"/>
</dbReference>
<dbReference type="Proteomes" id="UP000317940">
    <property type="component" value="Unassembled WGS sequence"/>
</dbReference>
<feature type="region of interest" description="Disordered" evidence="1">
    <location>
        <begin position="1"/>
        <end position="36"/>
    </location>
</feature>
<proteinExistence type="predicted"/>
<organism evidence="3 4">
    <name type="scientific">Kitasatospora viridis</name>
    <dbReference type="NCBI Taxonomy" id="281105"/>
    <lineage>
        <taxon>Bacteria</taxon>
        <taxon>Bacillati</taxon>
        <taxon>Actinomycetota</taxon>
        <taxon>Actinomycetes</taxon>
        <taxon>Kitasatosporales</taxon>
        <taxon>Streptomycetaceae</taxon>
        <taxon>Kitasatospora</taxon>
    </lineage>
</organism>
<protein>
    <submittedName>
        <fullName evidence="3">Uncharacterized protein</fullName>
    </submittedName>
</protein>
<dbReference type="AlphaFoldDB" id="A0A561UQ00"/>
<feature type="transmembrane region" description="Helical" evidence="2">
    <location>
        <begin position="49"/>
        <end position="69"/>
    </location>
</feature>
<evidence type="ECO:0000313" key="4">
    <source>
        <dbReference type="Proteomes" id="UP000317940"/>
    </source>
</evidence>
<dbReference type="EMBL" id="VIWT01000001">
    <property type="protein sequence ID" value="TWG01442.1"/>
    <property type="molecule type" value="Genomic_DNA"/>
</dbReference>
<evidence type="ECO:0000256" key="1">
    <source>
        <dbReference type="SAM" id="MobiDB-lite"/>
    </source>
</evidence>
<gene>
    <name evidence="3" type="ORF">FHX73_115335</name>
</gene>
<evidence type="ECO:0000313" key="3">
    <source>
        <dbReference type="EMBL" id="TWG01442.1"/>
    </source>
</evidence>
<dbReference type="InterPro" id="IPR046129">
    <property type="entry name" value="DUF6126"/>
</dbReference>
<evidence type="ECO:0000256" key="2">
    <source>
        <dbReference type="SAM" id="Phobius"/>
    </source>
</evidence>
<dbReference type="Pfam" id="PF19621">
    <property type="entry name" value="DUF6126"/>
    <property type="match status" value="1"/>
</dbReference>
<accession>A0A561UQ00</accession>
<reference evidence="3 4" key="1">
    <citation type="submission" date="2019-06" db="EMBL/GenBank/DDBJ databases">
        <title>Sequencing the genomes of 1000 actinobacteria strains.</title>
        <authorList>
            <person name="Klenk H.-P."/>
        </authorList>
    </citation>
    <scope>NUCLEOTIDE SEQUENCE [LARGE SCALE GENOMIC DNA]</scope>
    <source>
        <strain evidence="3 4">DSM 44826</strain>
    </source>
</reference>
<sequence>MTAAKDAAEDAVQPVGTPAQSPAVPPVLSPVDGTVRDEKSKRKAALTRAAIYIAGTHFFAFFVMLLFYLGSHRH</sequence>
<dbReference type="OrthoDB" id="3873958at2"/>
<keyword evidence="4" id="KW-1185">Reference proteome</keyword>
<keyword evidence="2" id="KW-0472">Membrane</keyword>
<name>A0A561UQ00_9ACTN</name>
<comment type="caution">
    <text evidence="3">The sequence shown here is derived from an EMBL/GenBank/DDBJ whole genome shotgun (WGS) entry which is preliminary data.</text>
</comment>
<keyword evidence="2" id="KW-0812">Transmembrane</keyword>